<keyword evidence="1" id="KW-0472">Membrane</keyword>
<evidence type="ECO:0000256" key="1">
    <source>
        <dbReference type="SAM" id="Phobius"/>
    </source>
</evidence>
<feature type="transmembrane region" description="Helical" evidence="1">
    <location>
        <begin position="166"/>
        <end position="184"/>
    </location>
</feature>
<keyword evidence="1" id="KW-0812">Transmembrane</keyword>
<comment type="caution">
    <text evidence="2">The sequence shown here is derived from an EMBL/GenBank/DDBJ whole genome shotgun (WGS) entry which is preliminary data.</text>
</comment>
<dbReference type="RefSeq" id="WP_313997774.1">
    <property type="nucleotide sequence ID" value="NZ_JASJOT010000010.1"/>
</dbReference>
<keyword evidence="1" id="KW-1133">Transmembrane helix</keyword>
<proteinExistence type="predicted"/>
<sequence length="194" mass="21444">MYKNPIFSDQPTNYYVDHMGRIVLVESEPGADVEININIGQVDEMKRQVYNRLVQNKTANDLNNGTGKSGTIEVRPFPLKEAFQPVIDAAKQQAQEAQVKRELVKKSFQKKLSDTAVKLANDSKTLTSQVLNVKPSALSESTGESQPEYEANTLEKKLKLKPWMKYTLIGLAVVGVLAILYVLSGEESAKTSAG</sequence>
<accession>A0ABT7CLX1</accession>
<keyword evidence="3" id="KW-1185">Reference proteome</keyword>
<gene>
    <name evidence="2" type="ORF">QNI19_16470</name>
</gene>
<name>A0ABT7CLX1_9BACT</name>
<dbReference type="Proteomes" id="UP001228581">
    <property type="component" value="Unassembled WGS sequence"/>
</dbReference>
<evidence type="ECO:0000313" key="3">
    <source>
        <dbReference type="Proteomes" id="UP001228581"/>
    </source>
</evidence>
<evidence type="ECO:0000313" key="2">
    <source>
        <dbReference type="EMBL" id="MDJ1494541.1"/>
    </source>
</evidence>
<protein>
    <submittedName>
        <fullName evidence="2">Uncharacterized protein</fullName>
    </submittedName>
</protein>
<organism evidence="2 3">
    <name type="scientific">Xanthocytophaga flava</name>
    <dbReference type="NCBI Taxonomy" id="3048013"/>
    <lineage>
        <taxon>Bacteria</taxon>
        <taxon>Pseudomonadati</taxon>
        <taxon>Bacteroidota</taxon>
        <taxon>Cytophagia</taxon>
        <taxon>Cytophagales</taxon>
        <taxon>Rhodocytophagaceae</taxon>
        <taxon>Xanthocytophaga</taxon>
    </lineage>
</organism>
<reference evidence="2 3" key="1">
    <citation type="submission" date="2023-05" db="EMBL/GenBank/DDBJ databases">
        <authorList>
            <person name="Zhang X."/>
        </authorList>
    </citation>
    <scope>NUCLEOTIDE SEQUENCE [LARGE SCALE GENOMIC DNA]</scope>
    <source>
        <strain evidence="2 3">DM2B3-1</strain>
    </source>
</reference>
<dbReference type="EMBL" id="JASJOT010000010">
    <property type="protein sequence ID" value="MDJ1494541.1"/>
    <property type="molecule type" value="Genomic_DNA"/>
</dbReference>